<dbReference type="SUPFAM" id="SSF51905">
    <property type="entry name" value="FAD/NAD(P)-binding domain"/>
    <property type="match status" value="1"/>
</dbReference>
<evidence type="ECO:0000256" key="6">
    <source>
        <dbReference type="PIRSR" id="PIRSR000350-4"/>
    </source>
</evidence>
<dbReference type="Proteomes" id="UP000664132">
    <property type="component" value="Unassembled WGS sequence"/>
</dbReference>
<dbReference type="SUPFAM" id="SSF55424">
    <property type="entry name" value="FAD/NAD-linked reductases, dimerisation (C-terminal) domain"/>
    <property type="match status" value="1"/>
</dbReference>
<dbReference type="InterPro" id="IPR023753">
    <property type="entry name" value="FAD/NAD-binding_dom"/>
</dbReference>
<dbReference type="EMBL" id="JAFJYH010000021">
    <property type="protein sequence ID" value="KAG4424414.1"/>
    <property type="molecule type" value="Genomic_DNA"/>
</dbReference>
<keyword evidence="5" id="KW-0547">Nucleotide-binding</keyword>
<dbReference type="GO" id="GO:0004148">
    <property type="term" value="F:dihydrolipoyl dehydrogenase (NADH) activity"/>
    <property type="evidence" value="ECO:0007669"/>
    <property type="project" value="TreeGrafter"/>
</dbReference>
<dbReference type="PRINTS" id="PR00411">
    <property type="entry name" value="PNDRDTASEI"/>
</dbReference>
<dbReference type="InterPro" id="IPR001100">
    <property type="entry name" value="Pyr_nuc-diS_OxRdtase"/>
</dbReference>
<dbReference type="OrthoDB" id="361797at2759"/>
<dbReference type="PRINTS" id="PR00368">
    <property type="entry name" value="FADPNR"/>
</dbReference>
<name>A0A8H7WGK8_9HELO</name>
<dbReference type="InterPro" id="IPR016156">
    <property type="entry name" value="FAD/NAD-linked_Rdtase_dimer_sf"/>
</dbReference>
<dbReference type="AlphaFoldDB" id="A0A8H7WGK8"/>
<reference evidence="9" key="1">
    <citation type="submission" date="2021-02" db="EMBL/GenBank/DDBJ databases">
        <title>Genome sequence Cadophora malorum strain M34.</title>
        <authorList>
            <person name="Stefanovic E."/>
            <person name="Vu D."/>
            <person name="Scully C."/>
            <person name="Dijksterhuis J."/>
            <person name="Roader J."/>
            <person name="Houbraken J."/>
        </authorList>
    </citation>
    <scope>NUCLEOTIDE SEQUENCE</scope>
    <source>
        <strain evidence="9">M34</strain>
    </source>
</reference>
<accession>A0A8H7WGK8</accession>
<keyword evidence="4 5" id="KW-0520">NAD</keyword>
<comment type="caution">
    <text evidence="9">The sequence shown here is derived from an EMBL/GenBank/DDBJ whole genome shotgun (WGS) entry which is preliminary data.</text>
</comment>
<evidence type="ECO:0000256" key="3">
    <source>
        <dbReference type="ARBA" id="ARBA00022827"/>
    </source>
</evidence>
<evidence type="ECO:0000259" key="7">
    <source>
        <dbReference type="Pfam" id="PF02852"/>
    </source>
</evidence>
<dbReference type="Gene3D" id="3.50.50.60">
    <property type="entry name" value="FAD/NAD(P)-binding domain"/>
    <property type="match status" value="2"/>
</dbReference>
<dbReference type="Pfam" id="PF02852">
    <property type="entry name" value="Pyr_redox_dim"/>
    <property type="match status" value="1"/>
</dbReference>
<evidence type="ECO:0000256" key="5">
    <source>
        <dbReference type="PIRSR" id="PIRSR000350-3"/>
    </source>
</evidence>
<evidence type="ECO:0000313" key="9">
    <source>
        <dbReference type="EMBL" id="KAG4424414.1"/>
    </source>
</evidence>
<keyword evidence="10" id="KW-1185">Reference proteome</keyword>
<evidence type="ECO:0000256" key="4">
    <source>
        <dbReference type="ARBA" id="ARBA00023027"/>
    </source>
</evidence>
<proteinExistence type="inferred from homology"/>
<feature type="binding site" evidence="5">
    <location>
        <position position="134"/>
    </location>
    <ligand>
        <name>FAD</name>
        <dbReference type="ChEBI" id="CHEBI:57692"/>
    </ligand>
</feature>
<feature type="binding site" evidence="5">
    <location>
        <position position="69"/>
    </location>
    <ligand>
        <name>FAD</name>
        <dbReference type="ChEBI" id="CHEBI:57692"/>
    </ligand>
</feature>
<dbReference type="Gene3D" id="3.30.390.30">
    <property type="match status" value="1"/>
</dbReference>
<feature type="binding site" evidence="5">
    <location>
        <position position="339"/>
    </location>
    <ligand>
        <name>FAD</name>
        <dbReference type="ChEBI" id="CHEBI:57692"/>
    </ligand>
</feature>
<comment type="cofactor">
    <cofactor evidence="5">
        <name>FAD</name>
        <dbReference type="ChEBI" id="CHEBI:57692"/>
    </cofactor>
    <text evidence="5">Binds 1 FAD per subunit.</text>
</comment>
<dbReference type="InterPro" id="IPR050151">
    <property type="entry name" value="Class-I_Pyr_Nuc-Dis_Oxidored"/>
</dbReference>
<organism evidence="9 10">
    <name type="scientific">Cadophora malorum</name>
    <dbReference type="NCBI Taxonomy" id="108018"/>
    <lineage>
        <taxon>Eukaryota</taxon>
        <taxon>Fungi</taxon>
        <taxon>Dikarya</taxon>
        <taxon>Ascomycota</taxon>
        <taxon>Pezizomycotina</taxon>
        <taxon>Leotiomycetes</taxon>
        <taxon>Helotiales</taxon>
        <taxon>Ploettnerulaceae</taxon>
        <taxon>Cadophora</taxon>
    </lineage>
</organism>
<dbReference type="PANTHER" id="PTHR22912:SF151">
    <property type="entry name" value="DIHYDROLIPOYL DEHYDROGENASE, MITOCHONDRIAL"/>
    <property type="match status" value="1"/>
</dbReference>
<dbReference type="InterPro" id="IPR036188">
    <property type="entry name" value="FAD/NAD-bd_sf"/>
</dbReference>
<gene>
    <name evidence="9" type="ORF">IFR04_002470</name>
</gene>
<feature type="binding site" evidence="5">
    <location>
        <begin position="165"/>
        <end position="167"/>
    </location>
    <ligand>
        <name>FAD</name>
        <dbReference type="ChEBI" id="CHEBI:57692"/>
    </ligand>
</feature>
<keyword evidence="2" id="KW-0285">Flavoprotein</keyword>
<dbReference type="InterPro" id="IPR004099">
    <property type="entry name" value="Pyr_nucl-diS_OxRdtase_dimer"/>
</dbReference>
<feature type="binding site" evidence="5">
    <location>
        <begin position="206"/>
        <end position="213"/>
    </location>
    <ligand>
        <name>NAD(+)</name>
        <dbReference type="ChEBI" id="CHEBI:57540"/>
    </ligand>
</feature>
<evidence type="ECO:0000256" key="2">
    <source>
        <dbReference type="ARBA" id="ARBA00022630"/>
    </source>
</evidence>
<feature type="disulfide bond" description="Redox-active" evidence="6">
    <location>
        <begin position="60"/>
        <end position="65"/>
    </location>
</feature>
<evidence type="ECO:0000259" key="8">
    <source>
        <dbReference type="Pfam" id="PF07992"/>
    </source>
</evidence>
<evidence type="ECO:0000256" key="1">
    <source>
        <dbReference type="ARBA" id="ARBA00007532"/>
    </source>
</evidence>
<dbReference type="GO" id="GO:0050660">
    <property type="term" value="F:flavin adenine dinucleotide binding"/>
    <property type="evidence" value="ECO:0007669"/>
    <property type="project" value="TreeGrafter"/>
</dbReference>
<comment type="similarity">
    <text evidence="1">Belongs to the class-I pyridine nucleotide-disulfide oxidoreductase family.</text>
</comment>
<dbReference type="PANTHER" id="PTHR22912">
    <property type="entry name" value="DISULFIDE OXIDOREDUCTASE"/>
    <property type="match status" value="1"/>
</dbReference>
<sequence length="506" mass="53531">MTTRNINVHPTHYHPSALAKTTFDIIILGGGPVANFVEERLAKAGLDVLVVQHELYGGECHFFGCVPSKALLRPIEAFEAAKAIDGAREAVGSATIDAAAVFKRRDKIVDLWDDSNWISISNGQSGATLIRGFGRIAGTKTVSVQPHGETQRYNLTANIAVVVATGSTHFVPPIPGIESLVEGIQLWNNRDAVSANTIPKHLIILGAGAVGSEMATFYAAIGSKVTLISSTSEILPKVEPEAAKIVRNALEANGVSVKLSSHVTKVQKHSNSSLSVNLSDGQVITGSVLLNVTGRRPRTFDLGLESIGLVGEGQPLEIDASFAVPALRNAESWLYAVGDVNGLAPTTHMGRYQARIASNTILSSLAGMNPPFNITTPIGVSVTKAKDTRSTFPQVIFTEPNIGTAGHTLASAQAAGLRVRAVDSDFNIPGAWLYGDGQPGWARWVIEEGTEKLVGATFVAVEGSEFANAAQVAILQGMTLGEMVHVVPAFPSRGEIWTYLLDAAGY</sequence>
<keyword evidence="3 5" id="KW-0274">FAD</keyword>
<dbReference type="PIRSF" id="PIRSF000350">
    <property type="entry name" value="Mercury_reductase_MerA"/>
    <property type="match status" value="1"/>
</dbReference>
<feature type="domain" description="Pyridine nucleotide-disulphide oxidoreductase dimerisation" evidence="7">
    <location>
        <begin position="393"/>
        <end position="497"/>
    </location>
</feature>
<feature type="binding site" evidence="5">
    <location>
        <position position="294"/>
    </location>
    <ligand>
        <name>NAD(+)</name>
        <dbReference type="ChEBI" id="CHEBI:57540"/>
    </ligand>
</feature>
<evidence type="ECO:0000313" key="10">
    <source>
        <dbReference type="Proteomes" id="UP000664132"/>
    </source>
</evidence>
<dbReference type="Pfam" id="PF07992">
    <property type="entry name" value="Pyr_redox_2"/>
    <property type="match status" value="1"/>
</dbReference>
<protein>
    <submittedName>
        <fullName evidence="9">Uncharacterized protein</fullName>
    </submittedName>
</protein>
<feature type="domain" description="FAD/NAD(P)-binding" evidence="8">
    <location>
        <begin position="23"/>
        <end position="351"/>
    </location>
</feature>
<dbReference type="GO" id="GO:0006103">
    <property type="term" value="P:2-oxoglutarate metabolic process"/>
    <property type="evidence" value="ECO:0007669"/>
    <property type="project" value="TreeGrafter"/>
</dbReference>